<feature type="compositionally biased region" description="Polar residues" evidence="1">
    <location>
        <begin position="1"/>
        <end position="17"/>
    </location>
</feature>
<dbReference type="EMBL" id="JAIFRP010004413">
    <property type="protein sequence ID" value="KAK2575573.1"/>
    <property type="molecule type" value="Genomic_DNA"/>
</dbReference>
<organism evidence="2 3">
    <name type="scientific">Odynerus spinipes</name>
    <dbReference type="NCBI Taxonomy" id="1348599"/>
    <lineage>
        <taxon>Eukaryota</taxon>
        <taxon>Metazoa</taxon>
        <taxon>Ecdysozoa</taxon>
        <taxon>Arthropoda</taxon>
        <taxon>Hexapoda</taxon>
        <taxon>Insecta</taxon>
        <taxon>Pterygota</taxon>
        <taxon>Neoptera</taxon>
        <taxon>Endopterygota</taxon>
        <taxon>Hymenoptera</taxon>
        <taxon>Apocrita</taxon>
        <taxon>Aculeata</taxon>
        <taxon>Vespoidea</taxon>
        <taxon>Vespidae</taxon>
        <taxon>Eumeninae</taxon>
        <taxon>Odynerus</taxon>
    </lineage>
</organism>
<evidence type="ECO:0000313" key="3">
    <source>
        <dbReference type="Proteomes" id="UP001258017"/>
    </source>
</evidence>
<protein>
    <submittedName>
        <fullName evidence="2">Uncharacterized protein</fullName>
    </submittedName>
</protein>
<evidence type="ECO:0000256" key="1">
    <source>
        <dbReference type="SAM" id="MobiDB-lite"/>
    </source>
</evidence>
<reference evidence="2" key="1">
    <citation type="submission" date="2021-08" db="EMBL/GenBank/DDBJ databases">
        <authorList>
            <person name="Misof B."/>
            <person name="Oliver O."/>
            <person name="Podsiadlowski L."/>
            <person name="Donath A."/>
            <person name="Peters R."/>
            <person name="Mayer C."/>
            <person name="Rust J."/>
            <person name="Gunkel S."/>
            <person name="Lesny P."/>
            <person name="Martin S."/>
            <person name="Oeyen J.P."/>
            <person name="Petersen M."/>
            <person name="Panagiotis P."/>
            <person name="Wilbrandt J."/>
            <person name="Tanja T."/>
        </authorList>
    </citation>
    <scope>NUCLEOTIDE SEQUENCE</scope>
    <source>
        <strain evidence="2">GBR_01_08_01A</strain>
        <tissue evidence="2">Thorax + abdomen</tissue>
    </source>
</reference>
<dbReference type="Proteomes" id="UP001258017">
    <property type="component" value="Unassembled WGS sequence"/>
</dbReference>
<dbReference type="AlphaFoldDB" id="A0AAD9RA32"/>
<gene>
    <name evidence="2" type="ORF">KPH14_011288</name>
</gene>
<feature type="compositionally biased region" description="Basic and acidic residues" evidence="1">
    <location>
        <begin position="25"/>
        <end position="47"/>
    </location>
</feature>
<keyword evidence="3" id="KW-1185">Reference proteome</keyword>
<feature type="region of interest" description="Disordered" evidence="1">
    <location>
        <begin position="1"/>
        <end position="91"/>
    </location>
</feature>
<reference evidence="2" key="2">
    <citation type="journal article" date="2023" name="Commun. Biol.">
        <title>Intrasexual cuticular hydrocarbon dimorphism in a wasp sheds light on hydrocarbon biosynthesis genes in Hymenoptera.</title>
        <authorList>
            <person name="Moris V.C."/>
            <person name="Podsiadlowski L."/>
            <person name="Martin S."/>
            <person name="Oeyen J.P."/>
            <person name="Donath A."/>
            <person name="Petersen M."/>
            <person name="Wilbrandt J."/>
            <person name="Misof B."/>
            <person name="Liedtke D."/>
            <person name="Thamm M."/>
            <person name="Scheiner R."/>
            <person name="Schmitt T."/>
            <person name="Niehuis O."/>
        </authorList>
    </citation>
    <scope>NUCLEOTIDE SEQUENCE</scope>
    <source>
        <strain evidence="2">GBR_01_08_01A</strain>
    </source>
</reference>
<evidence type="ECO:0000313" key="2">
    <source>
        <dbReference type="EMBL" id="KAK2575573.1"/>
    </source>
</evidence>
<proteinExistence type="predicted"/>
<name>A0AAD9RA32_9HYME</name>
<comment type="caution">
    <text evidence="2">The sequence shown here is derived from an EMBL/GenBank/DDBJ whole genome shotgun (WGS) entry which is preliminary data.</text>
</comment>
<sequence length="140" mass="16194">MRSLSSPPSLENRSSRNGEVIASSRTRDTKESSDQRRKVDEHRENSMRKITTPRPTTSILKHKDIFANQEFDPSKHRPRFRYQPPPPPPSPIVKREAKFWLPPLPTYTARPTVSFEGLLLDTSNDNFGNRCSPRSRVLPW</sequence>
<accession>A0AAD9RA32</accession>